<evidence type="ECO:0000256" key="2">
    <source>
        <dbReference type="PROSITE-ProRule" id="PRU00335"/>
    </source>
</evidence>
<dbReference type="InterPro" id="IPR001647">
    <property type="entry name" value="HTH_TetR"/>
</dbReference>
<dbReference type="PANTHER" id="PTHR43479">
    <property type="entry name" value="ACREF/ENVCD OPERON REPRESSOR-RELATED"/>
    <property type="match status" value="1"/>
</dbReference>
<dbReference type="InterPro" id="IPR050624">
    <property type="entry name" value="HTH-type_Tx_Regulator"/>
</dbReference>
<evidence type="ECO:0000259" key="3">
    <source>
        <dbReference type="PROSITE" id="PS50977"/>
    </source>
</evidence>
<dbReference type="PATRIC" id="fig|1141660.3.peg.1610"/>
<dbReference type="InterPro" id="IPR009057">
    <property type="entry name" value="Homeodomain-like_sf"/>
</dbReference>
<evidence type="ECO:0000313" key="5">
    <source>
        <dbReference type="Proteomes" id="UP000010290"/>
    </source>
</evidence>
<dbReference type="EMBL" id="AKKN01000008">
    <property type="protein sequence ID" value="EKT57325.1"/>
    <property type="molecule type" value="Genomic_DNA"/>
</dbReference>
<dbReference type="Gene3D" id="1.10.357.10">
    <property type="entry name" value="Tetracycline Repressor, domain 2"/>
    <property type="match status" value="1"/>
</dbReference>
<dbReference type="PANTHER" id="PTHR43479:SF11">
    <property type="entry name" value="ACREF_ENVCD OPERON REPRESSOR-RELATED"/>
    <property type="match status" value="1"/>
</dbReference>
<dbReference type="InterPro" id="IPR023772">
    <property type="entry name" value="DNA-bd_HTH_TetR-type_CS"/>
</dbReference>
<organism evidence="4 5">
    <name type="scientific">Providencia sneebia DSM 19967</name>
    <dbReference type="NCBI Taxonomy" id="1141660"/>
    <lineage>
        <taxon>Bacteria</taxon>
        <taxon>Pseudomonadati</taxon>
        <taxon>Pseudomonadota</taxon>
        <taxon>Gammaproteobacteria</taxon>
        <taxon>Enterobacterales</taxon>
        <taxon>Morganellaceae</taxon>
        <taxon>Providencia</taxon>
    </lineage>
</organism>
<comment type="caution">
    <text evidence="4">The sequence shown here is derived from an EMBL/GenBank/DDBJ whole genome shotgun (WGS) entry which is preliminary data.</text>
</comment>
<evidence type="ECO:0000313" key="4">
    <source>
        <dbReference type="EMBL" id="EKT57325.1"/>
    </source>
</evidence>
<dbReference type="HOGENOM" id="CLU_069356_29_0_6"/>
<protein>
    <submittedName>
        <fullName evidence="4">TetR family transcriptional regulator</fullName>
    </submittedName>
</protein>
<dbReference type="SUPFAM" id="SSF46689">
    <property type="entry name" value="Homeodomain-like"/>
    <property type="match status" value="1"/>
</dbReference>
<gene>
    <name evidence="4" type="ORF">OO7_08050</name>
</gene>
<dbReference type="OrthoDB" id="116240at2"/>
<feature type="domain" description="HTH tetR-type" evidence="3">
    <location>
        <begin position="1"/>
        <end position="54"/>
    </location>
</feature>
<accession>K8WME9</accession>
<keyword evidence="1 2" id="KW-0238">DNA-binding</keyword>
<feature type="DNA-binding region" description="H-T-H motif" evidence="2">
    <location>
        <begin position="17"/>
        <end position="36"/>
    </location>
</feature>
<proteinExistence type="predicted"/>
<reference evidence="4 5" key="1">
    <citation type="journal article" date="2012" name="BMC Genomics">
        <title>Comparative genomics of bacteria in the genus Providencia isolated from wild Drosophila melanogaster.</title>
        <authorList>
            <person name="Galac M.R."/>
            <person name="Lazzaro B.P."/>
        </authorList>
    </citation>
    <scope>NUCLEOTIDE SEQUENCE [LARGE SCALE GENOMIC DNA]</scope>
    <source>
        <strain evidence="4 5">DSM 19967</strain>
    </source>
</reference>
<name>K8WME9_9GAMM</name>
<dbReference type="Pfam" id="PF00440">
    <property type="entry name" value="TetR_N"/>
    <property type="match status" value="1"/>
</dbReference>
<dbReference type="Proteomes" id="UP000010290">
    <property type="component" value="Chromosome"/>
</dbReference>
<keyword evidence="5" id="KW-1185">Reference proteome</keyword>
<dbReference type="GO" id="GO:0003677">
    <property type="term" value="F:DNA binding"/>
    <property type="evidence" value="ECO:0007669"/>
    <property type="project" value="UniProtKB-UniRule"/>
</dbReference>
<dbReference type="PROSITE" id="PS01081">
    <property type="entry name" value="HTH_TETR_1"/>
    <property type="match status" value="1"/>
</dbReference>
<evidence type="ECO:0000256" key="1">
    <source>
        <dbReference type="ARBA" id="ARBA00023125"/>
    </source>
</evidence>
<dbReference type="RefSeq" id="WP_008915437.1">
    <property type="nucleotide sequence ID" value="NZ_CM001773.1"/>
</dbReference>
<dbReference type="AlphaFoldDB" id="K8WME9"/>
<dbReference type="PROSITE" id="PS50977">
    <property type="entry name" value="HTH_TETR_2"/>
    <property type="match status" value="1"/>
</dbReference>
<sequence>MNAAESLFLTQGFLETTVSEIVKDADVAKGTFYHYFTSKDEILEALRERYMTWYLACIDQAIDGETDSQEILLQWCESSIKCYVEKMRVHDMLFHEGFHKCSNIHEERAIAQVKAILLYGQERKAWSATPINLVSSMMYHCMHTAVDNLTNSAEYNEKTLGLLLYQRLLGLIK</sequence>